<proteinExistence type="predicted"/>
<organism evidence="1 2">
    <name type="scientific">Periconia digitata</name>
    <dbReference type="NCBI Taxonomy" id="1303443"/>
    <lineage>
        <taxon>Eukaryota</taxon>
        <taxon>Fungi</taxon>
        <taxon>Dikarya</taxon>
        <taxon>Ascomycota</taxon>
        <taxon>Pezizomycotina</taxon>
        <taxon>Dothideomycetes</taxon>
        <taxon>Pleosporomycetidae</taxon>
        <taxon>Pleosporales</taxon>
        <taxon>Massarineae</taxon>
        <taxon>Periconiaceae</taxon>
        <taxon>Periconia</taxon>
    </lineage>
</organism>
<comment type="caution">
    <text evidence="1">The sequence shown here is derived from an EMBL/GenBank/DDBJ whole genome shotgun (WGS) entry which is preliminary data.</text>
</comment>
<name>A0A9W4USR3_9PLEO</name>
<dbReference type="AlphaFoldDB" id="A0A9W4USR3"/>
<protein>
    <submittedName>
        <fullName evidence="1">Uncharacterized protein</fullName>
    </submittedName>
</protein>
<reference evidence="1" key="1">
    <citation type="submission" date="2023-01" db="EMBL/GenBank/DDBJ databases">
        <authorList>
            <person name="Van Ghelder C."/>
            <person name="Rancurel C."/>
        </authorList>
    </citation>
    <scope>NUCLEOTIDE SEQUENCE</scope>
    <source>
        <strain evidence="1">CNCM I-4278</strain>
    </source>
</reference>
<dbReference type="Proteomes" id="UP001152607">
    <property type="component" value="Unassembled WGS sequence"/>
</dbReference>
<dbReference type="EMBL" id="CAOQHR010000010">
    <property type="protein sequence ID" value="CAI6340452.1"/>
    <property type="molecule type" value="Genomic_DNA"/>
</dbReference>
<evidence type="ECO:0000313" key="2">
    <source>
        <dbReference type="Proteomes" id="UP001152607"/>
    </source>
</evidence>
<sequence>MCLYSTFEHLPDISTRSITPFGKHLKPVFHLFGMFQSFGLVDGEDLHHLCARLGIRNRIGTNQIPELLHTCQMLMVGTDL</sequence>
<accession>A0A9W4USR3</accession>
<evidence type="ECO:0000313" key="1">
    <source>
        <dbReference type="EMBL" id="CAI6340452.1"/>
    </source>
</evidence>
<keyword evidence="2" id="KW-1185">Reference proteome</keyword>
<gene>
    <name evidence="1" type="ORF">PDIGIT_LOCUS13628</name>
</gene>